<dbReference type="Proteomes" id="UP000515129">
    <property type="component" value="Unplaced"/>
</dbReference>
<dbReference type="PANTHER" id="PTHR46490:SF6">
    <property type="entry name" value="ASIALOGLYCOPROTEIN RECEPTOR 1-LIKE-RELATED"/>
    <property type="match status" value="1"/>
</dbReference>
<keyword evidence="3" id="KW-0325">Glycoprotein</keyword>
<evidence type="ECO:0000256" key="3">
    <source>
        <dbReference type="ARBA" id="ARBA00023180"/>
    </source>
</evidence>
<dbReference type="PANTHER" id="PTHR46490">
    <property type="entry name" value="C-TYPE LECTIN DOMAIN FAMILY 12 MEMBER A-RELATED"/>
    <property type="match status" value="1"/>
</dbReference>
<dbReference type="PROSITE" id="PS50041">
    <property type="entry name" value="C_TYPE_LECTIN_2"/>
    <property type="match status" value="1"/>
</dbReference>
<gene>
    <name evidence="7" type="primary">LOC113075027</name>
</gene>
<dbReference type="PROSITE" id="PS00615">
    <property type="entry name" value="C_TYPE_LECTIN_1"/>
    <property type="match status" value="1"/>
</dbReference>
<dbReference type="InterPro" id="IPR033989">
    <property type="entry name" value="CD209-like_CTLD"/>
</dbReference>
<dbReference type="Pfam" id="PF00059">
    <property type="entry name" value="Lectin_C"/>
    <property type="match status" value="1"/>
</dbReference>
<feature type="transmembrane region" description="Helical" evidence="4">
    <location>
        <begin position="41"/>
        <end position="63"/>
    </location>
</feature>
<organism evidence="6 7">
    <name type="scientific">Carassius auratus</name>
    <name type="common">Goldfish</name>
    <dbReference type="NCBI Taxonomy" id="7957"/>
    <lineage>
        <taxon>Eukaryota</taxon>
        <taxon>Metazoa</taxon>
        <taxon>Chordata</taxon>
        <taxon>Craniata</taxon>
        <taxon>Vertebrata</taxon>
        <taxon>Euteleostomi</taxon>
        <taxon>Actinopterygii</taxon>
        <taxon>Neopterygii</taxon>
        <taxon>Teleostei</taxon>
        <taxon>Ostariophysi</taxon>
        <taxon>Cypriniformes</taxon>
        <taxon>Cyprinidae</taxon>
        <taxon>Cyprininae</taxon>
        <taxon>Carassius</taxon>
    </lineage>
</organism>
<dbReference type="RefSeq" id="XP_026103526.1">
    <property type="nucleotide sequence ID" value="XM_026247741.1"/>
</dbReference>
<keyword evidence="2" id="KW-1015">Disulfide bond</keyword>
<dbReference type="Gene3D" id="3.10.100.10">
    <property type="entry name" value="Mannose-Binding Protein A, subunit A"/>
    <property type="match status" value="1"/>
</dbReference>
<accession>A0A6P6N560</accession>
<dbReference type="OrthoDB" id="8950604at2759"/>
<keyword evidence="4" id="KW-1133">Transmembrane helix</keyword>
<dbReference type="GeneID" id="113075027"/>
<keyword evidence="6" id="KW-1185">Reference proteome</keyword>
<dbReference type="InterPro" id="IPR016187">
    <property type="entry name" value="CTDL_fold"/>
</dbReference>
<proteinExistence type="predicted"/>
<name>A0A6P6N560_CARAU</name>
<feature type="domain" description="C-type lectin" evidence="5">
    <location>
        <begin position="108"/>
        <end position="221"/>
    </location>
</feature>
<protein>
    <submittedName>
        <fullName evidence="7">CD209 antigen-like protein D isoform X1</fullName>
    </submittedName>
</protein>
<evidence type="ECO:0000256" key="4">
    <source>
        <dbReference type="SAM" id="Phobius"/>
    </source>
</evidence>
<dbReference type="InterPro" id="IPR016186">
    <property type="entry name" value="C-type_lectin-like/link_sf"/>
</dbReference>
<keyword evidence="4" id="KW-0472">Membrane</keyword>
<dbReference type="InterPro" id="IPR018378">
    <property type="entry name" value="C-type_lectin_CS"/>
</dbReference>
<dbReference type="CDD" id="cd03590">
    <property type="entry name" value="CLECT_DC-SIGN_like"/>
    <property type="match status" value="1"/>
</dbReference>
<dbReference type="GO" id="GO:0030246">
    <property type="term" value="F:carbohydrate binding"/>
    <property type="evidence" value="ECO:0007669"/>
    <property type="project" value="UniProtKB-KW"/>
</dbReference>
<evidence type="ECO:0000313" key="7">
    <source>
        <dbReference type="RefSeq" id="XP_026103526.1"/>
    </source>
</evidence>
<keyword evidence="1" id="KW-0430">Lectin</keyword>
<keyword evidence="4" id="KW-0812">Transmembrane</keyword>
<dbReference type="AlphaFoldDB" id="A0A6P6N560"/>
<dbReference type="SMART" id="SM00034">
    <property type="entry name" value="CLECT"/>
    <property type="match status" value="1"/>
</dbReference>
<dbReference type="InterPro" id="IPR001304">
    <property type="entry name" value="C-type_lectin-like"/>
</dbReference>
<evidence type="ECO:0000259" key="5">
    <source>
        <dbReference type="PROSITE" id="PS50041"/>
    </source>
</evidence>
<dbReference type="KEGG" id="caua:113075027"/>
<sequence>MTEYILKMNIYANADPVNLHNVRTQHTGGDCVKIRRYRAGLVCLVLLCVLLLTGVIFLCVHIHTKNTNYTEEKDQLLTKITQLTKERDGLLSSTCDQINLFSDGWINYHNCSLYFISSLRKNWTESRRFCTERGADLIVINNLEEQDFVKNISANYDVWIGLTDSEVEGTWKWVDGSTLNPSFRFWNDKEPDGQRKENCARYYSPGLADYSCSDLGQWICEKGSLK</sequence>
<evidence type="ECO:0000256" key="1">
    <source>
        <dbReference type="ARBA" id="ARBA00022734"/>
    </source>
</evidence>
<dbReference type="InterPro" id="IPR052309">
    <property type="entry name" value="C-type_Lectin_Domain_Fam1"/>
</dbReference>
<evidence type="ECO:0000313" key="6">
    <source>
        <dbReference type="Proteomes" id="UP000515129"/>
    </source>
</evidence>
<dbReference type="SUPFAM" id="SSF56436">
    <property type="entry name" value="C-type lectin-like"/>
    <property type="match status" value="1"/>
</dbReference>
<reference evidence="7" key="1">
    <citation type="submission" date="2025-08" db="UniProtKB">
        <authorList>
            <consortium name="RefSeq"/>
        </authorList>
    </citation>
    <scope>IDENTIFICATION</scope>
    <source>
        <strain evidence="7">Wakin</strain>
        <tissue evidence="7">Muscle</tissue>
    </source>
</reference>
<evidence type="ECO:0000256" key="2">
    <source>
        <dbReference type="ARBA" id="ARBA00023157"/>
    </source>
</evidence>